<dbReference type="OrthoDB" id="4567at2759"/>
<comment type="similarity">
    <text evidence="1">Belongs to the lipin family.</text>
</comment>
<feature type="region of interest" description="Disordered" evidence="2">
    <location>
        <begin position="105"/>
        <end position="184"/>
    </location>
</feature>
<feature type="compositionally biased region" description="Low complexity" evidence="2">
    <location>
        <begin position="119"/>
        <end position="131"/>
    </location>
</feature>
<evidence type="ECO:0000259" key="3">
    <source>
        <dbReference type="SMART" id="SM00775"/>
    </source>
</evidence>
<dbReference type="SMART" id="SM00775">
    <property type="entry name" value="LNS2"/>
    <property type="match status" value="1"/>
</dbReference>
<evidence type="ECO:0000256" key="1">
    <source>
        <dbReference type="ARBA" id="ARBA00005476"/>
    </source>
</evidence>
<feature type="region of interest" description="Disordered" evidence="2">
    <location>
        <begin position="319"/>
        <end position="378"/>
    </location>
</feature>
<dbReference type="InterPro" id="IPR026058">
    <property type="entry name" value="LIPIN"/>
</dbReference>
<feature type="compositionally biased region" description="Polar residues" evidence="2">
    <location>
        <begin position="1291"/>
        <end position="1303"/>
    </location>
</feature>
<dbReference type="Proteomes" id="UP000322899">
    <property type="component" value="Unassembled WGS sequence"/>
</dbReference>
<dbReference type="Pfam" id="PF08235">
    <property type="entry name" value="LNS2"/>
    <property type="match status" value="1"/>
</dbReference>
<gene>
    <name evidence="4" type="ORF">FNF27_03381</name>
</gene>
<dbReference type="InterPro" id="IPR031315">
    <property type="entry name" value="LNS2/PITP"/>
</dbReference>
<feature type="compositionally biased region" description="Low complexity" evidence="2">
    <location>
        <begin position="862"/>
        <end position="874"/>
    </location>
</feature>
<dbReference type="InterPro" id="IPR007651">
    <property type="entry name" value="Lipin_N"/>
</dbReference>
<comment type="caution">
    <text evidence="4">The sequence shown here is derived from an EMBL/GenBank/DDBJ whole genome shotgun (WGS) entry which is preliminary data.</text>
</comment>
<dbReference type="EMBL" id="VLTO01000016">
    <property type="protein sequence ID" value="KAA0175083.1"/>
    <property type="molecule type" value="Genomic_DNA"/>
</dbReference>
<evidence type="ECO:0000313" key="4">
    <source>
        <dbReference type="EMBL" id="KAA0175083.1"/>
    </source>
</evidence>
<dbReference type="PANTHER" id="PTHR12181:SF12">
    <property type="entry name" value="PHOSPHATIDATE PHOSPHATASE"/>
    <property type="match status" value="1"/>
</dbReference>
<evidence type="ECO:0000313" key="5">
    <source>
        <dbReference type="Proteomes" id="UP000322899"/>
    </source>
</evidence>
<name>A0A5A8EAY5_CAFRO</name>
<sequence>MYATIRVIGGLIARTWDSSVNPATLTGALDIVAVQHDDGHIECTPFHIRFGRNDAYHANGEAVTMSVNGKRVHVVIKLGPAGEARFVRNVYKEYADGEGSLLGDTSSLPSAARQHSGDDASSVASADGGSVMTAPDLLPDGGAMAHARSATLGDTAGDSVRADLFPGGSPRRRDQLSAEGDNHAAASAIDREIAAAAADSGSSATGDAAGRADAGDSHSADSDAAGVDKGSPEWKDLAPSPTTTSSRGSRRSDGQTRRGSTGECSTEDDIDVGAVVDIVMDDLDEAAAAAALRRRGGSFHASPSRRDVGLRRETVLARPSQGGAVLAGSRLRRETRLPGADAGRSGGQSGPAVNATAAADAGEAGTAQRASAPSASPSLPAQSLAAELQDAEAGSIDVLFAFLAGLGSVASERPLPNPSGVAAAGAGAAAPGAARAASSLAASSLGSGSTAAKPPSRHLVARGGLLRGAVAVGGSTPAGVSVAVRPAHEAQTGSTSSGPLQAGSLASASHASFSALSDATTSSSAAAELAAAAGAALRVQRTGLYADASAAGSRGALLGLDILASAPSAAFLDGSADRRHRAAALPRAPAALPPPSLDDPNGVAVLQLAAVPGVTSGPAEPPHVRVSPVRLLAAFKTAASLQAAWPALAPTALLCQPAPGFTVVVDRIWATLCGADWRAAPRHIVPTGDGRTPDMAAIAPQLANPSLRFFIAMRIDRADAADAPGNSVACALLTGWASASPYIMQASMAAAASAAPRTTLADGAAADPAASLLSPTLVGTSPWTFPAASHPSSAERDSAAFALPGAALASGAQTSPAPATTAAGAAAAPPSAASSSSFLGSLFGAIRGSSAPAEPDVQPQPAAGSAAAAGDSASVEPPSPRGISRAGPSLSPALSADGALPLFTRGSVSLPQSPERRAAPAHSVTGDASSAGSGGPGSVDRAAAAGFDGSLDRGAGLGRLGEGRPRGSSLDGGARGAAGEAAAAASAATAAARAASAASDLPRRHIEEHMLRPSSEELELMGLREGLNVLRFRVDSTGAFVECKLFLWRPSDKIVISDVDGTITKSDAMGHLMYWVGADWTQEGVASFYANIERNGYKLVYLTSRAIGQAGSTRAYLDGIAQSDAHAAAAAGAASKLPPGPVITSPDRLFDAFTREVIMRKPEEFKKQALSDIRRLFPAHVNPFFCGFGNRDTDRISYEAVGVPDNRIYIINPKGDILRMGKVEFHTYSKLNEIVDTMFPPFQSKPSTAGGGRTMASPLFQPSASPGMLPLASPSRLGAPPLTAVPGAAKSVTSEGSGATSEQLAAPSASVPSLRRFGEPEFTEPQFSEASYWRSDSRRRVIVDVVPTNGTRQPATRSGKPSSGKPAGSAAAGVATGGAPKRS</sequence>
<feature type="compositionally biased region" description="Low complexity" evidence="2">
    <location>
        <begin position="197"/>
        <end position="212"/>
    </location>
</feature>
<protein>
    <recommendedName>
        <fullName evidence="3">LNS2/PITP domain-containing protein</fullName>
    </recommendedName>
</protein>
<proteinExistence type="inferred from homology"/>
<evidence type="ECO:0000256" key="2">
    <source>
        <dbReference type="SAM" id="MobiDB-lite"/>
    </source>
</evidence>
<feature type="region of interest" description="Disordered" evidence="2">
    <location>
        <begin position="905"/>
        <end position="975"/>
    </location>
</feature>
<feature type="region of interest" description="Disordered" evidence="2">
    <location>
        <begin position="197"/>
        <end position="268"/>
    </location>
</feature>
<dbReference type="SUPFAM" id="SSF56784">
    <property type="entry name" value="HAD-like"/>
    <property type="match status" value="1"/>
</dbReference>
<feature type="domain" description="LNS2/PITP" evidence="3">
    <location>
        <begin position="1054"/>
        <end position="1220"/>
    </location>
</feature>
<organism evidence="4 5">
    <name type="scientific">Cafeteria roenbergensis</name>
    <name type="common">Marine flagellate</name>
    <dbReference type="NCBI Taxonomy" id="33653"/>
    <lineage>
        <taxon>Eukaryota</taxon>
        <taxon>Sar</taxon>
        <taxon>Stramenopiles</taxon>
        <taxon>Bigyra</taxon>
        <taxon>Opalozoa</taxon>
        <taxon>Bicosoecida</taxon>
        <taxon>Cafeteriaceae</taxon>
        <taxon>Cafeteria</taxon>
    </lineage>
</organism>
<dbReference type="PANTHER" id="PTHR12181">
    <property type="entry name" value="LIPIN"/>
    <property type="match status" value="1"/>
</dbReference>
<dbReference type="InterPro" id="IPR013209">
    <property type="entry name" value="LNS2"/>
</dbReference>
<dbReference type="InterPro" id="IPR036412">
    <property type="entry name" value="HAD-like_sf"/>
</dbReference>
<dbReference type="Pfam" id="PF04571">
    <property type="entry name" value="Lipin_N"/>
    <property type="match status" value="1"/>
</dbReference>
<feature type="compositionally biased region" description="Basic and acidic residues" evidence="2">
    <location>
        <begin position="171"/>
        <end position="182"/>
    </location>
</feature>
<feature type="region of interest" description="Disordered" evidence="2">
    <location>
        <begin position="1245"/>
        <end position="1325"/>
    </location>
</feature>
<feature type="compositionally biased region" description="Low complexity" evidence="2">
    <location>
        <begin position="352"/>
        <end position="378"/>
    </location>
</feature>
<accession>A0A5A8EAY5</accession>
<reference evidence="4 5" key="1">
    <citation type="submission" date="2019-07" db="EMBL/GenBank/DDBJ databases">
        <title>Genomes of Cafeteria roenbergensis.</title>
        <authorList>
            <person name="Fischer M.G."/>
            <person name="Hackl T."/>
            <person name="Roman M."/>
        </authorList>
    </citation>
    <scope>NUCLEOTIDE SEQUENCE [LARGE SCALE GENOMIC DNA]</scope>
    <source>
        <strain evidence="4 5">E4-10P</strain>
    </source>
</reference>
<feature type="region of interest" description="Disordered" evidence="2">
    <location>
        <begin position="1344"/>
        <end position="1383"/>
    </location>
</feature>
<feature type="compositionally biased region" description="Low complexity" evidence="2">
    <location>
        <begin position="1358"/>
        <end position="1383"/>
    </location>
</feature>
<dbReference type="GO" id="GO:0008195">
    <property type="term" value="F:phosphatidate phosphatase activity"/>
    <property type="evidence" value="ECO:0007669"/>
    <property type="project" value="TreeGrafter"/>
</dbReference>
<feature type="region of interest" description="Disordered" evidence="2">
    <location>
        <begin position="850"/>
        <end position="891"/>
    </location>
</feature>